<proteinExistence type="predicted"/>
<dbReference type="AlphaFoldDB" id="A0A383ACP1"/>
<protein>
    <submittedName>
        <fullName evidence="1">Uncharacterized protein</fullName>
    </submittedName>
</protein>
<reference evidence="1" key="1">
    <citation type="submission" date="2018-05" db="EMBL/GenBank/DDBJ databases">
        <authorList>
            <person name="Lanie J.A."/>
            <person name="Ng W.-L."/>
            <person name="Kazmierczak K.M."/>
            <person name="Andrzejewski T.M."/>
            <person name="Davidsen T.M."/>
            <person name="Wayne K.J."/>
            <person name="Tettelin H."/>
            <person name="Glass J.I."/>
            <person name="Rusch D."/>
            <person name="Podicherti R."/>
            <person name="Tsui H.-C.T."/>
            <person name="Winkler M.E."/>
        </authorList>
    </citation>
    <scope>NUCLEOTIDE SEQUENCE</scope>
</reference>
<organism evidence="1">
    <name type="scientific">marine metagenome</name>
    <dbReference type="NCBI Taxonomy" id="408172"/>
    <lineage>
        <taxon>unclassified sequences</taxon>
        <taxon>metagenomes</taxon>
        <taxon>ecological metagenomes</taxon>
    </lineage>
</organism>
<accession>A0A383ACP1</accession>
<sequence length="64" mass="7286">MKKYLFGLGAMLVGAGLMFVLMHGEVSADVEEEIMHCKRYKAAKVDSWTYGYCEINNCTLELYI</sequence>
<dbReference type="EMBL" id="UINC01191115">
    <property type="protein sequence ID" value="SVE05587.1"/>
    <property type="molecule type" value="Genomic_DNA"/>
</dbReference>
<gene>
    <name evidence="1" type="ORF">METZ01_LOCUS458441</name>
</gene>
<evidence type="ECO:0000313" key="1">
    <source>
        <dbReference type="EMBL" id="SVE05587.1"/>
    </source>
</evidence>
<name>A0A383ACP1_9ZZZZ</name>